<comment type="caution">
    <text evidence="6">The sequence shown here is derived from an EMBL/GenBank/DDBJ whole genome shotgun (WGS) entry which is preliminary data.</text>
</comment>
<dbReference type="RefSeq" id="WP_112281401.1">
    <property type="nucleotide sequence ID" value="NZ_MASW01000002.1"/>
</dbReference>
<accession>A0A2V4B069</accession>
<dbReference type="GO" id="GO:0003677">
    <property type="term" value="F:DNA binding"/>
    <property type="evidence" value="ECO:0007669"/>
    <property type="project" value="UniProtKB-KW"/>
</dbReference>
<name>A0A2V4B069_9PSEU</name>
<sequence length="410" mass="45690">MPRPRTPIGTFGEIRVTELPNGKFEARARFRLRNGRMRRLRRSGKSAKAAERALKSAAARLADEVAGQAINGDTRFGHVMDLWLADFEKKVTRGERAPKSLEDYRDSADNHLRPRMGELTCREADNAGLCDEVLKNIRDRVGYAAAKRSKTVLSGICGYAVRHGAMDANPARSVEALEQGEKKPIRALEPEQRRDFLDKLRAWVDREKPSGTGRLGPRARAWADLPDVVEAMLATGVRIGEVLAIVGDDVDPAARTVVADHHLIREKGVGIRRVPLRKGRRQGLTLRVPSWSVPMWRRRKLESGGGPLFRTWNGEWPDPTNVGKRISTACDAIGYEWVTSHIFRHTVATHLGDRGVSDEDIGNQLGNTRDVVEGHYRRKKVDNETIADSLESMFDEPSEGDDDGDAEEVG</sequence>
<evidence type="ECO:0000256" key="2">
    <source>
        <dbReference type="ARBA" id="ARBA00022908"/>
    </source>
</evidence>
<gene>
    <name evidence="6" type="ORF">BAY60_13260</name>
</gene>
<reference evidence="6 7" key="1">
    <citation type="submission" date="2016-07" db="EMBL/GenBank/DDBJ databases">
        <title>Draft genome sequence of Prauserella muralis DSM 45305, isolated from a mould-covered wall in an indoor environment.</title>
        <authorList>
            <person name="Ruckert C."/>
            <person name="Albersmeier A."/>
            <person name="Jiang C.-L."/>
            <person name="Jiang Y."/>
            <person name="Kalinowski J."/>
            <person name="Schneider O."/>
            <person name="Winkler A."/>
            <person name="Zotchev S.B."/>
        </authorList>
    </citation>
    <scope>NUCLEOTIDE SEQUENCE [LARGE SCALE GENOMIC DNA]</scope>
    <source>
        <strain evidence="6 7">DSM 45305</strain>
    </source>
</reference>
<evidence type="ECO:0000256" key="1">
    <source>
        <dbReference type="ARBA" id="ARBA00008857"/>
    </source>
</evidence>
<dbReference type="CDD" id="cd00397">
    <property type="entry name" value="DNA_BRE_C"/>
    <property type="match status" value="1"/>
</dbReference>
<dbReference type="Gene3D" id="1.10.150.130">
    <property type="match status" value="1"/>
</dbReference>
<keyword evidence="2" id="KW-0229">DNA integration</keyword>
<organism evidence="6 7">
    <name type="scientific">Prauserella muralis</name>
    <dbReference type="NCBI Taxonomy" id="588067"/>
    <lineage>
        <taxon>Bacteria</taxon>
        <taxon>Bacillati</taxon>
        <taxon>Actinomycetota</taxon>
        <taxon>Actinomycetes</taxon>
        <taxon>Pseudonocardiales</taxon>
        <taxon>Pseudonocardiaceae</taxon>
        <taxon>Prauserella</taxon>
    </lineage>
</organism>
<dbReference type="Pfam" id="PF00589">
    <property type="entry name" value="Phage_integrase"/>
    <property type="match status" value="1"/>
</dbReference>
<dbReference type="GO" id="GO:0015074">
    <property type="term" value="P:DNA integration"/>
    <property type="evidence" value="ECO:0007669"/>
    <property type="project" value="UniProtKB-KW"/>
</dbReference>
<dbReference type="OrthoDB" id="4326943at2"/>
<dbReference type="SUPFAM" id="SSF56349">
    <property type="entry name" value="DNA breaking-rejoining enzymes"/>
    <property type="match status" value="1"/>
</dbReference>
<feature type="compositionally biased region" description="Acidic residues" evidence="5">
    <location>
        <begin position="393"/>
        <end position="410"/>
    </location>
</feature>
<dbReference type="GO" id="GO:0006310">
    <property type="term" value="P:DNA recombination"/>
    <property type="evidence" value="ECO:0007669"/>
    <property type="project" value="UniProtKB-KW"/>
</dbReference>
<keyword evidence="4" id="KW-0233">DNA recombination</keyword>
<dbReference type="AlphaFoldDB" id="A0A2V4B069"/>
<keyword evidence="3" id="KW-0238">DNA-binding</keyword>
<keyword evidence="7" id="KW-1185">Reference proteome</keyword>
<dbReference type="InterPro" id="IPR050808">
    <property type="entry name" value="Phage_Integrase"/>
</dbReference>
<dbReference type="PANTHER" id="PTHR30629">
    <property type="entry name" value="PROPHAGE INTEGRASE"/>
    <property type="match status" value="1"/>
</dbReference>
<protein>
    <submittedName>
        <fullName evidence="6">Uncharacterized protein</fullName>
    </submittedName>
</protein>
<dbReference type="Proteomes" id="UP000249915">
    <property type="component" value="Unassembled WGS sequence"/>
</dbReference>
<proteinExistence type="inferred from homology"/>
<dbReference type="InterPro" id="IPR002104">
    <property type="entry name" value="Integrase_catalytic"/>
</dbReference>
<dbReference type="EMBL" id="MASW01000002">
    <property type="protein sequence ID" value="PXY27397.1"/>
    <property type="molecule type" value="Genomic_DNA"/>
</dbReference>
<evidence type="ECO:0000256" key="3">
    <source>
        <dbReference type="ARBA" id="ARBA00023125"/>
    </source>
</evidence>
<evidence type="ECO:0000313" key="7">
    <source>
        <dbReference type="Proteomes" id="UP000249915"/>
    </source>
</evidence>
<dbReference type="PANTHER" id="PTHR30629:SF2">
    <property type="entry name" value="PROPHAGE INTEGRASE INTS-RELATED"/>
    <property type="match status" value="1"/>
</dbReference>
<dbReference type="PROSITE" id="PS51898">
    <property type="entry name" value="TYR_RECOMBINASE"/>
    <property type="match status" value="1"/>
</dbReference>
<feature type="region of interest" description="Disordered" evidence="5">
    <location>
        <begin position="382"/>
        <end position="410"/>
    </location>
</feature>
<evidence type="ECO:0000256" key="5">
    <source>
        <dbReference type="SAM" id="MobiDB-lite"/>
    </source>
</evidence>
<dbReference type="InterPro" id="IPR011010">
    <property type="entry name" value="DNA_brk_join_enz"/>
</dbReference>
<dbReference type="Gene3D" id="1.10.443.10">
    <property type="entry name" value="Intergrase catalytic core"/>
    <property type="match status" value="1"/>
</dbReference>
<evidence type="ECO:0000256" key="4">
    <source>
        <dbReference type="ARBA" id="ARBA00023172"/>
    </source>
</evidence>
<dbReference type="InterPro" id="IPR010998">
    <property type="entry name" value="Integrase_recombinase_N"/>
</dbReference>
<comment type="similarity">
    <text evidence="1">Belongs to the 'phage' integrase family.</text>
</comment>
<evidence type="ECO:0000313" key="6">
    <source>
        <dbReference type="EMBL" id="PXY27397.1"/>
    </source>
</evidence>
<dbReference type="InterPro" id="IPR013762">
    <property type="entry name" value="Integrase-like_cat_sf"/>
</dbReference>